<dbReference type="InterPro" id="IPR036291">
    <property type="entry name" value="NAD(P)-bd_dom_sf"/>
</dbReference>
<keyword evidence="6" id="KW-1185">Reference proteome</keyword>
<dbReference type="GO" id="GO:0016491">
    <property type="term" value="F:oxidoreductase activity"/>
    <property type="evidence" value="ECO:0007669"/>
    <property type="project" value="UniProtKB-KW"/>
</dbReference>
<dbReference type="AlphaFoldDB" id="A0AAI8Z3Q9"/>
<evidence type="ECO:0000256" key="4">
    <source>
        <dbReference type="SAM" id="Coils"/>
    </source>
</evidence>
<dbReference type="InterPro" id="IPR052178">
    <property type="entry name" value="Sec_Metab_Biosynth_SDR"/>
</dbReference>
<dbReference type="PRINTS" id="PR00081">
    <property type="entry name" value="GDHRDH"/>
</dbReference>
<dbReference type="PANTHER" id="PTHR43618">
    <property type="entry name" value="7-ALPHA-HYDROXYSTEROID DEHYDROGENASE"/>
    <property type="match status" value="1"/>
</dbReference>
<evidence type="ECO:0000256" key="3">
    <source>
        <dbReference type="ARBA" id="ARBA00023002"/>
    </source>
</evidence>
<dbReference type="PANTHER" id="PTHR43618:SF3">
    <property type="entry name" value="NAD(P)-BINDING PROTEIN"/>
    <property type="match status" value="1"/>
</dbReference>
<evidence type="ECO:0000313" key="6">
    <source>
        <dbReference type="Proteomes" id="UP001296104"/>
    </source>
</evidence>
<evidence type="ECO:0000256" key="2">
    <source>
        <dbReference type="ARBA" id="ARBA00022857"/>
    </source>
</evidence>
<dbReference type="SUPFAM" id="SSF51735">
    <property type="entry name" value="NAD(P)-binding Rossmann-fold domains"/>
    <property type="match status" value="1"/>
</dbReference>
<sequence length="302" mass="31817">MSDINIDGFFSLEGKVAVITGGKSATYLQTSGQLTRGPSLGSRGLGLHTATALLLAGAKTLFISARKAGGEQGIDQAVKRLNELAAKKGLKGRAIGIPANVAQEEDIKRLVTEVKKHESQLDILIANAGATWGGPFEPTPDWSSQKILDLNVRGVFNLARLFCPMLEASGSPEDPSRIVIMSSVAGTNVSHVGDNGTIMYSASKAAAHHLGRNLAVELGPRNITVNTVAPGFFPSKLASGLIEKLGGEEELSQENPRKRLGEPNDIAGVMLFLCSKASNYVNGEYISVDGGARLGAKRSTRL</sequence>
<dbReference type="FunFam" id="3.40.50.720:FF:000084">
    <property type="entry name" value="Short-chain dehydrogenase reductase"/>
    <property type="match status" value="1"/>
</dbReference>
<proteinExistence type="inferred from homology"/>
<dbReference type="EMBL" id="CAVMBE010000055">
    <property type="protein sequence ID" value="CAK4031921.1"/>
    <property type="molecule type" value="Genomic_DNA"/>
</dbReference>
<name>A0AAI8Z3Q9_9PEZI</name>
<reference evidence="5" key="1">
    <citation type="submission" date="2023-11" db="EMBL/GenBank/DDBJ databases">
        <authorList>
            <person name="Alioto T."/>
            <person name="Alioto T."/>
            <person name="Gomez Garrido J."/>
        </authorList>
    </citation>
    <scope>NUCLEOTIDE SEQUENCE</scope>
</reference>
<dbReference type="Pfam" id="PF13561">
    <property type="entry name" value="adh_short_C2"/>
    <property type="match status" value="1"/>
</dbReference>
<evidence type="ECO:0000313" key="5">
    <source>
        <dbReference type="EMBL" id="CAK4031921.1"/>
    </source>
</evidence>
<dbReference type="PRINTS" id="PR00080">
    <property type="entry name" value="SDRFAMILY"/>
</dbReference>
<dbReference type="Proteomes" id="UP001296104">
    <property type="component" value="Unassembled WGS sequence"/>
</dbReference>
<comment type="caution">
    <text evidence="5">The sequence shown here is derived from an EMBL/GenBank/DDBJ whole genome shotgun (WGS) entry which is preliminary data.</text>
</comment>
<keyword evidence="2" id="KW-0521">NADP</keyword>
<gene>
    <name evidence="5" type="ORF">LECACI_7A007079</name>
</gene>
<dbReference type="InterPro" id="IPR002347">
    <property type="entry name" value="SDR_fam"/>
</dbReference>
<keyword evidence="4" id="KW-0175">Coiled coil</keyword>
<comment type="similarity">
    <text evidence="1">Belongs to the short-chain dehydrogenases/reductases (SDR) family.</text>
</comment>
<dbReference type="Gene3D" id="3.40.50.720">
    <property type="entry name" value="NAD(P)-binding Rossmann-like Domain"/>
    <property type="match status" value="1"/>
</dbReference>
<feature type="coiled-coil region" evidence="4">
    <location>
        <begin position="100"/>
        <end position="127"/>
    </location>
</feature>
<evidence type="ECO:0000256" key="1">
    <source>
        <dbReference type="ARBA" id="ARBA00006484"/>
    </source>
</evidence>
<organism evidence="5 6">
    <name type="scientific">Lecanosticta acicola</name>
    <dbReference type="NCBI Taxonomy" id="111012"/>
    <lineage>
        <taxon>Eukaryota</taxon>
        <taxon>Fungi</taxon>
        <taxon>Dikarya</taxon>
        <taxon>Ascomycota</taxon>
        <taxon>Pezizomycotina</taxon>
        <taxon>Dothideomycetes</taxon>
        <taxon>Dothideomycetidae</taxon>
        <taxon>Mycosphaerellales</taxon>
        <taxon>Mycosphaerellaceae</taxon>
        <taxon>Lecanosticta</taxon>
    </lineage>
</organism>
<keyword evidence="3" id="KW-0560">Oxidoreductase</keyword>
<accession>A0AAI8Z3Q9</accession>
<protein>
    <submittedName>
        <fullName evidence="5">Uncharacterized protein</fullName>
    </submittedName>
</protein>